<evidence type="ECO:0000256" key="9">
    <source>
        <dbReference type="ARBA" id="ARBA00023239"/>
    </source>
</evidence>
<organism evidence="18">
    <name type="scientific">Mesorhizobium sp. WSM2240</name>
    <dbReference type="NCBI Taxonomy" id="3228851"/>
    <lineage>
        <taxon>Bacteria</taxon>
        <taxon>Pseudomonadati</taxon>
        <taxon>Pseudomonadota</taxon>
        <taxon>Alphaproteobacteria</taxon>
        <taxon>Hyphomicrobiales</taxon>
        <taxon>Phyllobacteriaceae</taxon>
        <taxon>Mesorhizobium</taxon>
    </lineage>
</organism>
<name>A0AAU8CJK9_9HYPH</name>
<protein>
    <recommendedName>
        <fullName evidence="14 15">Dihydroxy-acid dehydratase</fullName>
        <shortName evidence="15">DAD</shortName>
        <ecNumber evidence="14 15">4.2.1.9</ecNumber>
    </recommendedName>
</protein>
<sequence length="612" mass="65213">MPPYRSRTTTHGRNMAGARGLWRATGMKDSDFGKPIIAVVNSFTQFVPGHVHLKDLGQLVAREIEKAGGVAKEFNTIAVDDGIAMGHDGMLYSLPSREIIADSVEYMVNAHCADAMVCISNCDKITPGMLMASLRLNIPTVFVSGGPMEAGKVVLAGKTQALDLVDAMVAAADDRVSDEDVKTIERSACPTCGSCSGMFTANSMNCLTEALGLSLPGNGSTLATHADRKRLFVEAGHLIVDLAQRYYEQDDETALPRTIASKGAFENAMTLDIAMGGSTNTVLHILAAAHEGEIDFDLEDIDQLSRRVPVLCKVAPAKADVHMEDVHRAGGIMAILGQLDKAGLINRDLPTVHTSTIGDALDRWDISRSNSESVRKFFMAAPGGVPTQVAFSQERRWDELDLDREKGAIRNVEHAFSRDGGLAVLSGNLAVDGCIVKTAGVDESILKFAGPARVFESQDATVKAILSGHIKEGDVLVIRYEGPRGGPGMQEMLYPTSYLKSKGLGKACALITDGRFSGGTSGLSIGHVSPEAAEGGTIGLVREGDRIEIDIPNRTIHLAVDEAMLAARRAEQDAAGWKPAEQRKRKVTTALKAYAAFATSASRGAVRDLGEG</sequence>
<dbReference type="Pfam" id="PF24877">
    <property type="entry name" value="ILV_EDD_C"/>
    <property type="match status" value="1"/>
</dbReference>
<comment type="similarity">
    <text evidence="2 15">Belongs to the IlvD/Edd family.</text>
</comment>
<keyword evidence="3 15" id="KW-0028">Amino-acid biosynthesis</keyword>
<dbReference type="GO" id="GO:0009099">
    <property type="term" value="P:L-valine biosynthetic process"/>
    <property type="evidence" value="ECO:0007669"/>
    <property type="project" value="UniProtKB-UniRule"/>
</dbReference>
<feature type="binding site" evidence="15">
    <location>
        <position position="491"/>
    </location>
    <ligand>
        <name>Mg(2+)</name>
        <dbReference type="ChEBI" id="CHEBI:18420"/>
    </ligand>
</feature>
<keyword evidence="4 15" id="KW-0001">2Fe-2S</keyword>
<keyword evidence="7 15" id="KW-0408">Iron</keyword>
<comment type="function">
    <text evidence="15">Functions in the biosynthesis of branched-chain amino acids. Catalyzes the dehydration of (2R,3R)-2,3-dihydroxy-3-methylpentanoate (2,3-dihydroxy-3-methylvalerate) into 2-oxo-3-methylpentanoate (2-oxo-3-methylvalerate) and of (2R)-2,3-dihydroxy-3-methylbutanoate (2,3-dihydroxyisovalerate) into 2-oxo-3-methylbutanoate (2-oxoisovalerate), the penultimate precursor to L-isoleucine and L-valine, respectively.</text>
</comment>
<comment type="catalytic activity">
    <reaction evidence="11">
        <text>(2R)-2,3-dihydroxy-3-methylbutanoate = 3-methyl-2-oxobutanoate + H2O</text>
        <dbReference type="Rhea" id="RHEA:24809"/>
        <dbReference type="ChEBI" id="CHEBI:11851"/>
        <dbReference type="ChEBI" id="CHEBI:15377"/>
        <dbReference type="ChEBI" id="CHEBI:49072"/>
        <dbReference type="EC" id="4.2.1.9"/>
    </reaction>
    <physiologicalReaction direction="left-to-right" evidence="11">
        <dbReference type="Rhea" id="RHEA:24810"/>
    </physiologicalReaction>
</comment>
<evidence type="ECO:0000259" key="17">
    <source>
        <dbReference type="Pfam" id="PF24877"/>
    </source>
</evidence>
<keyword evidence="5 15" id="KW-0479">Metal-binding</keyword>
<dbReference type="GO" id="GO:0000287">
    <property type="term" value="F:magnesium ion binding"/>
    <property type="evidence" value="ECO:0007669"/>
    <property type="project" value="UniProtKB-UniRule"/>
</dbReference>
<evidence type="ECO:0000256" key="1">
    <source>
        <dbReference type="ARBA" id="ARBA00001946"/>
    </source>
</evidence>
<dbReference type="PANTHER" id="PTHR43661">
    <property type="entry name" value="D-XYLONATE DEHYDRATASE"/>
    <property type="match status" value="1"/>
</dbReference>
<evidence type="ECO:0000256" key="12">
    <source>
        <dbReference type="ARBA" id="ARBA00029436"/>
    </source>
</evidence>
<evidence type="ECO:0000256" key="6">
    <source>
        <dbReference type="ARBA" id="ARBA00022842"/>
    </source>
</evidence>
<dbReference type="RefSeq" id="WP_353645372.1">
    <property type="nucleotide sequence ID" value="NZ_CP159253.1"/>
</dbReference>
<comment type="cofactor">
    <cofactor evidence="15">
        <name>[2Fe-2S] cluster</name>
        <dbReference type="ChEBI" id="CHEBI:190135"/>
    </cofactor>
    <text evidence="15">Binds 1 [2Fe-2S] cluster per subunit. This cluster acts as a Lewis acid cofactor.</text>
</comment>
<reference evidence="18" key="1">
    <citation type="submission" date="2024-06" db="EMBL/GenBank/DDBJ databases">
        <title>Mesorhizobium karijinii sp. nov., a symbiont of the iconic Swainsona formosa from arid Australia.</title>
        <authorList>
            <person name="Hill Y.J."/>
            <person name="Watkin E.L.J."/>
            <person name="O'Hara G.W."/>
            <person name="Terpolilli J."/>
            <person name="Tye M.L."/>
            <person name="Kohlmeier M.G."/>
        </authorList>
    </citation>
    <scope>NUCLEOTIDE SEQUENCE</scope>
    <source>
        <strain evidence="18">WSM2240</strain>
    </source>
</reference>
<feature type="domain" description="Dihydroxy-acid/6-phosphogluconate dehydratase N-terminal" evidence="16">
    <location>
        <begin position="34"/>
        <end position="359"/>
    </location>
</feature>
<comment type="subunit">
    <text evidence="15">Homodimer.</text>
</comment>
<evidence type="ECO:0000256" key="3">
    <source>
        <dbReference type="ARBA" id="ARBA00022605"/>
    </source>
</evidence>
<feature type="binding site" evidence="15">
    <location>
        <position position="123"/>
    </location>
    <ligand>
        <name>Mg(2+)</name>
        <dbReference type="ChEBI" id="CHEBI:18420"/>
    </ligand>
</feature>
<evidence type="ECO:0000256" key="4">
    <source>
        <dbReference type="ARBA" id="ARBA00022714"/>
    </source>
</evidence>
<dbReference type="InterPro" id="IPR037237">
    <property type="entry name" value="IlvD/EDD_N"/>
</dbReference>
<feature type="active site" description="Proton acceptor" evidence="15">
    <location>
        <position position="517"/>
    </location>
</feature>
<feature type="domain" description="Dihydroxy-acid/6-phosphogluconate dehydratase C-terminal" evidence="17">
    <location>
        <begin position="409"/>
        <end position="605"/>
    </location>
</feature>
<proteinExistence type="inferred from homology"/>
<comment type="cofactor">
    <cofactor evidence="1 15">
        <name>Mg(2+)</name>
        <dbReference type="ChEBI" id="CHEBI:18420"/>
    </cofactor>
</comment>
<keyword evidence="8 15" id="KW-0411">Iron-sulfur</keyword>
<comment type="catalytic activity">
    <reaction evidence="15">
        <text>(2R,3R)-2,3-dihydroxy-3-methylpentanoate = (S)-3-methyl-2-oxopentanoate + H2O</text>
        <dbReference type="Rhea" id="RHEA:27694"/>
        <dbReference type="ChEBI" id="CHEBI:15377"/>
        <dbReference type="ChEBI" id="CHEBI:35146"/>
        <dbReference type="ChEBI" id="CHEBI:49258"/>
        <dbReference type="EC" id="4.2.1.9"/>
    </reaction>
</comment>
<comment type="caution">
    <text evidence="15">Lacks conserved residue(s) required for the propagation of feature annotation.</text>
</comment>
<evidence type="ECO:0000256" key="13">
    <source>
        <dbReference type="ARBA" id="ARBA00029437"/>
    </source>
</evidence>
<dbReference type="PROSITE" id="PS00886">
    <property type="entry name" value="ILVD_EDD_1"/>
    <property type="match status" value="1"/>
</dbReference>
<dbReference type="EMBL" id="CP159253">
    <property type="protein sequence ID" value="XCG47081.1"/>
    <property type="molecule type" value="Genomic_DNA"/>
</dbReference>
<feature type="modified residue" description="N6-carboxylysine" evidence="15">
    <location>
        <position position="124"/>
    </location>
</feature>
<dbReference type="GO" id="GO:0009097">
    <property type="term" value="P:isoleucine biosynthetic process"/>
    <property type="evidence" value="ECO:0007669"/>
    <property type="project" value="UniProtKB-UniRule"/>
</dbReference>
<evidence type="ECO:0000256" key="2">
    <source>
        <dbReference type="ARBA" id="ARBA00006486"/>
    </source>
</evidence>
<keyword evidence="9 15" id="KW-0456">Lyase</keyword>
<evidence type="ECO:0000313" key="18">
    <source>
        <dbReference type="EMBL" id="XCG47081.1"/>
    </source>
</evidence>
<feature type="binding site" evidence="15">
    <location>
        <position position="81"/>
    </location>
    <ligand>
        <name>Mg(2+)</name>
        <dbReference type="ChEBI" id="CHEBI:18420"/>
    </ligand>
</feature>
<comment type="pathway">
    <text evidence="12 15">Amino-acid biosynthesis; L-valine biosynthesis; L-valine from pyruvate: step 3/4.</text>
</comment>
<feature type="binding site" description="via carbamate group" evidence="15">
    <location>
        <position position="124"/>
    </location>
    <ligand>
        <name>Mg(2+)</name>
        <dbReference type="ChEBI" id="CHEBI:18420"/>
    </ligand>
</feature>
<dbReference type="GO" id="GO:0051537">
    <property type="term" value="F:2 iron, 2 sulfur cluster binding"/>
    <property type="evidence" value="ECO:0007669"/>
    <property type="project" value="UniProtKB-UniRule"/>
</dbReference>
<dbReference type="NCBIfam" id="TIGR00110">
    <property type="entry name" value="ilvD"/>
    <property type="match status" value="1"/>
</dbReference>
<dbReference type="EC" id="4.2.1.9" evidence="14 15"/>
<dbReference type="InterPro" id="IPR020558">
    <property type="entry name" value="DiOHA_6PGluconate_deHydtase_CS"/>
</dbReference>
<dbReference type="FunFam" id="3.50.30.80:FF:000001">
    <property type="entry name" value="Dihydroxy-acid dehydratase"/>
    <property type="match status" value="1"/>
</dbReference>
<dbReference type="InterPro" id="IPR042096">
    <property type="entry name" value="Dihydro-acid_dehy_C"/>
</dbReference>
<dbReference type="GO" id="GO:0004160">
    <property type="term" value="F:dihydroxy-acid dehydratase activity"/>
    <property type="evidence" value="ECO:0007669"/>
    <property type="project" value="UniProtKB-UniRule"/>
</dbReference>
<dbReference type="SUPFAM" id="SSF143975">
    <property type="entry name" value="IlvD/EDD N-terminal domain-like"/>
    <property type="match status" value="1"/>
</dbReference>
<comment type="pathway">
    <text evidence="13 15">Amino-acid biosynthesis; L-isoleucine biosynthesis; L-isoleucine from 2-oxobutanoate: step 3/4.</text>
</comment>
<dbReference type="InterPro" id="IPR004404">
    <property type="entry name" value="DihydroxyA_deHydtase"/>
</dbReference>
<evidence type="ECO:0000256" key="11">
    <source>
        <dbReference type="ARBA" id="ARBA00029304"/>
    </source>
</evidence>
<evidence type="ECO:0000256" key="5">
    <source>
        <dbReference type="ARBA" id="ARBA00022723"/>
    </source>
</evidence>
<keyword evidence="6 15" id="KW-0460">Magnesium</keyword>
<dbReference type="AlphaFoldDB" id="A0AAU8CJK9"/>
<evidence type="ECO:0000256" key="10">
    <source>
        <dbReference type="ARBA" id="ARBA00023304"/>
    </source>
</evidence>
<evidence type="ECO:0000256" key="15">
    <source>
        <dbReference type="HAMAP-Rule" id="MF_00012"/>
    </source>
</evidence>
<evidence type="ECO:0000256" key="8">
    <source>
        <dbReference type="ARBA" id="ARBA00023014"/>
    </source>
</evidence>
<dbReference type="PANTHER" id="PTHR43661:SF3">
    <property type="entry name" value="D-XYLONATE DEHYDRATASE YAGF-RELATED"/>
    <property type="match status" value="1"/>
</dbReference>
<dbReference type="Gene3D" id="3.50.30.80">
    <property type="entry name" value="IlvD/EDD C-terminal domain-like"/>
    <property type="match status" value="1"/>
</dbReference>
<dbReference type="InterPro" id="IPR056740">
    <property type="entry name" value="ILV_EDD_C"/>
</dbReference>
<evidence type="ECO:0000256" key="14">
    <source>
        <dbReference type="ARBA" id="ARBA00029490"/>
    </source>
</evidence>
<gene>
    <name evidence="15 18" type="primary">ilvD</name>
    <name evidence="18" type="ORF">ABVK50_17435</name>
</gene>
<dbReference type="HAMAP" id="MF_00012">
    <property type="entry name" value="IlvD"/>
    <property type="match status" value="1"/>
</dbReference>
<dbReference type="PROSITE" id="PS00887">
    <property type="entry name" value="ILVD_EDD_2"/>
    <property type="match status" value="1"/>
</dbReference>
<dbReference type="SUPFAM" id="SSF52016">
    <property type="entry name" value="LeuD/IlvD-like"/>
    <property type="match status" value="1"/>
</dbReference>
<evidence type="ECO:0000256" key="7">
    <source>
        <dbReference type="ARBA" id="ARBA00023004"/>
    </source>
</evidence>
<evidence type="ECO:0000259" key="16">
    <source>
        <dbReference type="Pfam" id="PF00920"/>
    </source>
</evidence>
<dbReference type="GO" id="GO:0005829">
    <property type="term" value="C:cytosol"/>
    <property type="evidence" value="ECO:0007669"/>
    <property type="project" value="TreeGrafter"/>
</dbReference>
<dbReference type="Pfam" id="PF00920">
    <property type="entry name" value="ILVD_EDD_N"/>
    <property type="match status" value="1"/>
</dbReference>
<dbReference type="NCBIfam" id="NF009103">
    <property type="entry name" value="PRK12448.1"/>
    <property type="match status" value="1"/>
</dbReference>
<keyword evidence="10 15" id="KW-0100">Branched-chain amino acid biosynthesis</keyword>
<dbReference type="InterPro" id="IPR000581">
    <property type="entry name" value="ILV_EDD_N"/>
</dbReference>
<accession>A0AAU8CJK9</accession>